<dbReference type="AlphaFoldDB" id="A0A3A9JB32"/>
<dbReference type="EMBL" id="RAQU01000402">
    <property type="protein sequence ID" value="RKK00594.1"/>
    <property type="molecule type" value="Genomic_DNA"/>
</dbReference>
<proteinExistence type="predicted"/>
<comment type="caution">
    <text evidence="1">The sequence shown here is derived from an EMBL/GenBank/DDBJ whole genome shotgun (WGS) entry which is preliminary data.</text>
</comment>
<accession>A0A3A9JB32</accession>
<gene>
    <name evidence="1" type="ORF">D6Z83_27575</name>
</gene>
<dbReference type="RefSeq" id="WP_408901980.1">
    <property type="nucleotide sequence ID" value="NZ_RAQU01000402.1"/>
</dbReference>
<reference evidence="1 2" key="1">
    <citation type="submission" date="2018-09" db="EMBL/GenBank/DDBJ databases">
        <title>Roseomonas sp. nov., isolated from feces of Tibetan antelopes in the Qinghai-Tibet plateau, China.</title>
        <authorList>
            <person name="Tian Z."/>
        </authorList>
    </citation>
    <scope>NUCLEOTIDE SEQUENCE [LARGE SCALE GENOMIC DNA]</scope>
    <source>
        <strain evidence="1 2">Z24</strain>
    </source>
</reference>
<organism evidence="1 2">
    <name type="scientific">Teichococcus wenyumeiae</name>
    <dbReference type="NCBI Taxonomy" id="2478470"/>
    <lineage>
        <taxon>Bacteria</taxon>
        <taxon>Pseudomonadati</taxon>
        <taxon>Pseudomonadota</taxon>
        <taxon>Alphaproteobacteria</taxon>
        <taxon>Acetobacterales</taxon>
        <taxon>Roseomonadaceae</taxon>
        <taxon>Roseomonas</taxon>
    </lineage>
</organism>
<dbReference type="Proteomes" id="UP000278036">
    <property type="component" value="Unassembled WGS sequence"/>
</dbReference>
<feature type="non-terminal residue" evidence="1">
    <location>
        <position position="1"/>
    </location>
</feature>
<protein>
    <submittedName>
        <fullName evidence="1">Uncharacterized protein</fullName>
    </submittedName>
</protein>
<evidence type="ECO:0000313" key="2">
    <source>
        <dbReference type="Proteomes" id="UP000278036"/>
    </source>
</evidence>
<sequence length="62" mass="6357">ATLLLGDWEAAPPGSLRFPLPPPAAGQLPALSPALALANILAAPPMRPADTTPFADFDPLGW</sequence>
<evidence type="ECO:0000313" key="1">
    <source>
        <dbReference type="EMBL" id="RKK00594.1"/>
    </source>
</evidence>
<dbReference type="InParanoid" id="A0A3A9JB32"/>
<name>A0A3A9JB32_9PROT</name>